<name>A0A974DR25_XENLA</name>
<evidence type="ECO:0000313" key="1">
    <source>
        <dbReference type="EMBL" id="OCT96534.1"/>
    </source>
</evidence>
<proteinExistence type="predicted"/>
<reference evidence="2" key="1">
    <citation type="journal article" date="2016" name="Nature">
        <title>Genome evolution in the allotetraploid frog Xenopus laevis.</title>
        <authorList>
            <person name="Session A.M."/>
            <person name="Uno Y."/>
            <person name="Kwon T."/>
            <person name="Chapman J.A."/>
            <person name="Toyoda A."/>
            <person name="Takahashi S."/>
            <person name="Fukui A."/>
            <person name="Hikosaka A."/>
            <person name="Suzuki A."/>
            <person name="Kondo M."/>
            <person name="van Heeringen S.J."/>
            <person name="Quigley I."/>
            <person name="Heinz S."/>
            <person name="Ogino H."/>
            <person name="Ochi H."/>
            <person name="Hellsten U."/>
            <person name="Lyons J.B."/>
            <person name="Simakov O."/>
            <person name="Putnam N."/>
            <person name="Stites J."/>
            <person name="Kuroki Y."/>
            <person name="Tanaka T."/>
            <person name="Michiue T."/>
            <person name="Watanabe M."/>
            <person name="Bogdanovic O."/>
            <person name="Lister R."/>
            <person name="Georgiou G."/>
            <person name="Paranjpe S.S."/>
            <person name="van Kruijsbergen I."/>
            <person name="Shu S."/>
            <person name="Carlson J."/>
            <person name="Kinoshita T."/>
            <person name="Ohta Y."/>
            <person name="Mawaribuchi S."/>
            <person name="Jenkins J."/>
            <person name="Grimwood J."/>
            <person name="Schmutz J."/>
            <person name="Mitros T."/>
            <person name="Mozaffari S.V."/>
            <person name="Suzuki Y."/>
            <person name="Haramoto Y."/>
            <person name="Yamamoto T.S."/>
            <person name="Takagi C."/>
            <person name="Heald R."/>
            <person name="Miller K."/>
            <person name="Haudenschild C."/>
            <person name="Kitzman J."/>
            <person name="Nakayama T."/>
            <person name="Izutsu Y."/>
            <person name="Robert J."/>
            <person name="Fortriede J."/>
            <person name="Burns K."/>
            <person name="Lotay V."/>
            <person name="Karimi K."/>
            <person name="Yasuoka Y."/>
            <person name="Dichmann D.S."/>
            <person name="Flajnik M.F."/>
            <person name="Houston D.W."/>
            <person name="Shendure J."/>
            <person name="DuPasquier L."/>
            <person name="Vize P.D."/>
            <person name="Zorn A.M."/>
            <person name="Ito M."/>
            <person name="Marcotte E.M."/>
            <person name="Wallingford J.B."/>
            <person name="Ito Y."/>
            <person name="Asashima M."/>
            <person name="Ueno N."/>
            <person name="Matsuda Y."/>
            <person name="Veenstra G.J."/>
            <person name="Fujiyama A."/>
            <person name="Harland R.M."/>
            <person name="Taira M."/>
            <person name="Rokhsar D.S."/>
        </authorList>
    </citation>
    <scope>NUCLEOTIDE SEQUENCE [LARGE SCALE GENOMIC DNA]</scope>
    <source>
        <strain evidence="2">J</strain>
    </source>
</reference>
<accession>A0A974DR25</accession>
<gene>
    <name evidence="1" type="ORF">XELAEV_18008738mg</name>
</gene>
<organism evidence="1 2">
    <name type="scientific">Xenopus laevis</name>
    <name type="common">African clawed frog</name>
    <dbReference type="NCBI Taxonomy" id="8355"/>
    <lineage>
        <taxon>Eukaryota</taxon>
        <taxon>Metazoa</taxon>
        <taxon>Chordata</taxon>
        <taxon>Craniata</taxon>
        <taxon>Vertebrata</taxon>
        <taxon>Euteleostomi</taxon>
        <taxon>Amphibia</taxon>
        <taxon>Batrachia</taxon>
        <taxon>Anura</taxon>
        <taxon>Pipoidea</taxon>
        <taxon>Pipidae</taxon>
        <taxon>Xenopodinae</taxon>
        <taxon>Xenopus</taxon>
        <taxon>Xenopus</taxon>
    </lineage>
</organism>
<dbReference type="EMBL" id="CM004467">
    <property type="protein sequence ID" value="OCT96534.1"/>
    <property type="molecule type" value="Genomic_DNA"/>
</dbReference>
<dbReference type="Proteomes" id="UP000694892">
    <property type="component" value="Chromosome 1S"/>
</dbReference>
<evidence type="ECO:0000313" key="2">
    <source>
        <dbReference type="Proteomes" id="UP000694892"/>
    </source>
</evidence>
<sequence>MGKPKYGRNACLGGNCCSSIINCSKINHSTRVMRLTLIGDACNLMYVVYLLKCPCAMGCVGQTKRGAKRRIHEHRGNIMFTNSPIELRLLLIKEAEDKWIKRPNTQTPDGLNDFWSLKLFL</sequence>
<protein>
    <recommendedName>
        <fullName evidence="3">GIY-YIG domain-containing protein</fullName>
    </recommendedName>
</protein>
<dbReference type="AlphaFoldDB" id="A0A974DR25"/>
<evidence type="ECO:0008006" key="3">
    <source>
        <dbReference type="Google" id="ProtNLM"/>
    </source>
</evidence>